<reference evidence="17 18" key="1">
    <citation type="submission" date="2020-02" db="EMBL/GenBank/DDBJ databases">
        <authorList>
            <person name="Kim M.K."/>
        </authorList>
    </citation>
    <scope>NUCLEOTIDE SEQUENCE [LARGE SCALE GENOMIC DNA]</scope>
    <source>
        <strain evidence="17 18">17J57-3</strain>
    </source>
</reference>
<dbReference type="GO" id="GO:0015344">
    <property type="term" value="F:siderophore uptake transmembrane transporter activity"/>
    <property type="evidence" value="ECO:0007669"/>
    <property type="project" value="TreeGrafter"/>
</dbReference>
<evidence type="ECO:0000313" key="18">
    <source>
        <dbReference type="Proteomes" id="UP000482155"/>
    </source>
</evidence>
<keyword evidence="5 12" id="KW-0812">Transmembrane</keyword>
<comment type="subcellular location">
    <subcellularLocation>
        <location evidence="1 12">Cell outer membrane</location>
        <topology evidence="1 12">Multi-pass membrane protein</topology>
    </subcellularLocation>
</comment>
<comment type="similarity">
    <text evidence="2 12 13">Belongs to the TonB-dependent receptor family.</text>
</comment>
<evidence type="ECO:0000256" key="13">
    <source>
        <dbReference type="RuleBase" id="RU003357"/>
    </source>
</evidence>
<dbReference type="Gene3D" id="2.170.130.10">
    <property type="entry name" value="TonB-dependent receptor, plug domain"/>
    <property type="match status" value="1"/>
</dbReference>
<sequence>MPPSFPQDRALVSRPGRPLRLPLHGLAATTIALCALPAAAQTQGENSDQTLPSIVIKDSREQNNGYHGEKTRLGKTPQLAKDIPQSVTIVSEQLMRERNADTFKEALRNVAGLTFNAGEGGRIGDNITLRGYSAVGDLFLDGIRDIAQYNRDTFNLEQIEILRGSASMLFGRGSTGGVINQVSKKAKPVDASEAALTVGSFNYKRLTADLNRAFSDDLSFRLNLMDTETDSFRNDVKQRRFGVAPTLTWGAGTDNEVNLSYFYMKDNNVPDYGVPYFKGRPIDVPIERFYGLANADYEKNQTGIGTLAYTHLFSNDTALRTTLRKADYDRDLRAVAPRLGVASAAGCAINGNLAGWSDATGLCRQRQARGGAEHTWTLQSDFNTKFAAGGMKHEILAGVEYLNEDASRYTNASALSNPSTTVGNVDTMPVLPAGFDASFIRTAYNKYTGHTASAYAQDTIEFIPHWKLLAGARHDSMRADYERPAPAGPLSRKDDVWSWRAGLMYQPDKLTTYYTSYGTSFNPSAEAYQLDSRTANTPPEKSRNLEIGAKWELLDGDMSVRTALFRSEKTNERNTDVASPDIAVLSGRRHTDGLELESVGRLSKQWEVFANVAIMRAKVDEASADQAGTKGMVPTNTPDYTYSLWTTYKFAPGWKVGGGLEGVGLRYANATNTIEVPAYKRVDALLEYAAKKYSIKLNVFNLFNEKYYEGVYTGHVLPGTPRAVQLTLGTKF</sequence>
<evidence type="ECO:0000256" key="3">
    <source>
        <dbReference type="ARBA" id="ARBA00022448"/>
    </source>
</evidence>
<evidence type="ECO:0000256" key="6">
    <source>
        <dbReference type="ARBA" id="ARBA00022729"/>
    </source>
</evidence>
<keyword evidence="18" id="KW-1185">Reference proteome</keyword>
<dbReference type="InterPro" id="IPR012910">
    <property type="entry name" value="Plug_dom"/>
</dbReference>
<evidence type="ECO:0000256" key="8">
    <source>
        <dbReference type="ARBA" id="ARBA00023077"/>
    </source>
</evidence>
<dbReference type="AlphaFoldDB" id="A0A6B3SFW8"/>
<dbReference type="GO" id="GO:0009279">
    <property type="term" value="C:cell outer membrane"/>
    <property type="evidence" value="ECO:0007669"/>
    <property type="project" value="UniProtKB-SubCell"/>
</dbReference>
<evidence type="ECO:0000256" key="11">
    <source>
        <dbReference type="ARBA" id="ARBA00023237"/>
    </source>
</evidence>
<organism evidence="17 18">
    <name type="scientific">Noviherbaspirillum galbum</name>
    <dbReference type="NCBI Taxonomy" id="2709383"/>
    <lineage>
        <taxon>Bacteria</taxon>
        <taxon>Pseudomonadati</taxon>
        <taxon>Pseudomonadota</taxon>
        <taxon>Betaproteobacteria</taxon>
        <taxon>Burkholderiales</taxon>
        <taxon>Oxalobacteraceae</taxon>
        <taxon>Noviherbaspirillum</taxon>
    </lineage>
</organism>
<keyword evidence="6 14" id="KW-0732">Signal</keyword>
<keyword evidence="8 13" id="KW-0798">TonB box</keyword>
<dbReference type="InterPro" id="IPR039426">
    <property type="entry name" value="TonB-dep_rcpt-like"/>
</dbReference>
<evidence type="ECO:0000256" key="12">
    <source>
        <dbReference type="PROSITE-ProRule" id="PRU01360"/>
    </source>
</evidence>
<dbReference type="Gene3D" id="2.40.170.20">
    <property type="entry name" value="TonB-dependent receptor, beta-barrel domain"/>
    <property type="match status" value="1"/>
</dbReference>
<comment type="caution">
    <text evidence="17">The sequence shown here is derived from an EMBL/GenBank/DDBJ whole genome shotgun (WGS) entry which is preliminary data.</text>
</comment>
<evidence type="ECO:0000256" key="5">
    <source>
        <dbReference type="ARBA" id="ARBA00022692"/>
    </source>
</evidence>
<feature type="signal peptide" evidence="14">
    <location>
        <begin position="1"/>
        <end position="40"/>
    </location>
</feature>
<dbReference type="Proteomes" id="UP000482155">
    <property type="component" value="Unassembled WGS sequence"/>
</dbReference>
<dbReference type="Pfam" id="PF07715">
    <property type="entry name" value="Plug"/>
    <property type="match status" value="1"/>
</dbReference>
<feature type="domain" description="TonB-dependent receptor plug" evidence="16">
    <location>
        <begin position="81"/>
        <end position="178"/>
    </location>
</feature>
<keyword evidence="7" id="KW-0406">Ion transport</keyword>
<dbReference type="GO" id="GO:0015891">
    <property type="term" value="P:siderophore transport"/>
    <property type="evidence" value="ECO:0007669"/>
    <property type="project" value="InterPro"/>
</dbReference>
<dbReference type="InterPro" id="IPR037066">
    <property type="entry name" value="Plug_dom_sf"/>
</dbReference>
<evidence type="ECO:0000259" key="15">
    <source>
        <dbReference type="Pfam" id="PF00593"/>
    </source>
</evidence>
<keyword evidence="11 12" id="KW-0998">Cell outer membrane</keyword>
<evidence type="ECO:0000256" key="2">
    <source>
        <dbReference type="ARBA" id="ARBA00009810"/>
    </source>
</evidence>
<dbReference type="PANTHER" id="PTHR32552">
    <property type="entry name" value="FERRICHROME IRON RECEPTOR-RELATED"/>
    <property type="match status" value="1"/>
</dbReference>
<dbReference type="SUPFAM" id="SSF56935">
    <property type="entry name" value="Porins"/>
    <property type="match status" value="1"/>
</dbReference>
<dbReference type="FunFam" id="2.170.130.10:FF:000001">
    <property type="entry name" value="Catecholate siderophore TonB-dependent receptor"/>
    <property type="match status" value="1"/>
</dbReference>
<proteinExistence type="inferred from homology"/>
<evidence type="ECO:0000313" key="17">
    <source>
        <dbReference type="EMBL" id="NEX59558.1"/>
    </source>
</evidence>
<dbReference type="CDD" id="cd01347">
    <property type="entry name" value="ligand_gated_channel"/>
    <property type="match status" value="1"/>
</dbReference>
<dbReference type="EMBL" id="JAAIVB010000003">
    <property type="protein sequence ID" value="NEX59558.1"/>
    <property type="molecule type" value="Genomic_DNA"/>
</dbReference>
<name>A0A6B3SFW8_9BURK</name>
<dbReference type="PANTHER" id="PTHR32552:SF83">
    <property type="entry name" value="BLR3904 PROTEIN"/>
    <property type="match status" value="1"/>
</dbReference>
<keyword evidence="3 12" id="KW-0813">Transport</keyword>
<evidence type="ECO:0000256" key="10">
    <source>
        <dbReference type="ARBA" id="ARBA00023170"/>
    </source>
</evidence>
<dbReference type="NCBIfam" id="TIGR01783">
    <property type="entry name" value="TonB-siderophor"/>
    <property type="match status" value="1"/>
</dbReference>
<evidence type="ECO:0000259" key="16">
    <source>
        <dbReference type="Pfam" id="PF07715"/>
    </source>
</evidence>
<feature type="chain" id="PRO_5025356992" evidence="14">
    <location>
        <begin position="41"/>
        <end position="732"/>
    </location>
</feature>
<dbReference type="InterPro" id="IPR010105">
    <property type="entry name" value="TonB_sidphr_rcpt"/>
</dbReference>
<evidence type="ECO:0000256" key="4">
    <source>
        <dbReference type="ARBA" id="ARBA00022452"/>
    </source>
</evidence>
<evidence type="ECO:0000256" key="7">
    <source>
        <dbReference type="ARBA" id="ARBA00023065"/>
    </source>
</evidence>
<feature type="domain" description="TonB-dependent receptor-like beta-barrel" evidence="15">
    <location>
        <begin position="249"/>
        <end position="702"/>
    </location>
</feature>
<dbReference type="Pfam" id="PF00593">
    <property type="entry name" value="TonB_dep_Rec_b-barrel"/>
    <property type="match status" value="1"/>
</dbReference>
<accession>A0A6B3SFW8</accession>
<evidence type="ECO:0000256" key="9">
    <source>
        <dbReference type="ARBA" id="ARBA00023136"/>
    </source>
</evidence>
<keyword evidence="9 12" id="KW-0472">Membrane</keyword>
<dbReference type="GO" id="GO:0038023">
    <property type="term" value="F:signaling receptor activity"/>
    <property type="evidence" value="ECO:0007669"/>
    <property type="project" value="InterPro"/>
</dbReference>
<dbReference type="InterPro" id="IPR036942">
    <property type="entry name" value="Beta-barrel_TonB_sf"/>
</dbReference>
<evidence type="ECO:0000256" key="1">
    <source>
        <dbReference type="ARBA" id="ARBA00004571"/>
    </source>
</evidence>
<evidence type="ECO:0000256" key="14">
    <source>
        <dbReference type="SAM" id="SignalP"/>
    </source>
</evidence>
<gene>
    <name evidence="17" type="ORF">G3574_00565</name>
</gene>
<keyword evidence="4 12" id="KW-1134">Transmembrane beta strand</keyword>
<protein>
    <submittedName>
        <fullName evidence="17">TonB-dependent siderophore receptor</fullName>
    </submittedName>
</protein>
<dbReference type="InterPro" id="IPR000531">
    <property type="entry name" value="Beta-barrel_TonB"/>
</dbReference>
<dbReference type="PROSITE" id="PS52016">
    <property type="entry name" value="TONB_DEPENDENT_REC_3"/>
    <property type="match status" value="1"/>
</dbReference>
<keyword evidence="10 17" id="KW-0675">Receptor</keyword>